<dbReference type="Gramene" id="CDY50409">
    <property type="protein sequence ID" value="CDY50409"/>
    <property type="gene ID" value="GSBRNA2T00096647001"/>
</dbReference>
<dbReference type="PaxDb" id="3708-A0A078ILY7"/>
<gene>
    <name evidence="1" type="primary">BnaC03g45090D</name>
    <name evidence="1" type="ORF">GSBRNA2T00096647001</name>
</gene>
<accession>A0A078ILY7</accession>
<protein>
    <submittedName>
        <fullName evidence="1">BnaC03g45090D protein</fullName>
    </submittedName>
</protein>
<sequence length="66" mass="7722">MAAANAFLASNRMQSLPGPPWRRKLQLIVWQAVIYSIWQERNALTSPQHCKNHYYHLFHTGQNDSK</sequence>
<dbReference type="Proteomes" id="UP000028999">
    <property type="component" value="Unassembled WGS sequence"/>
</dbReference>
<keyword evidence="2" id="KW-1185">Reference proteome</keyword>
<reference evidence="1 2" key="1">
    <citation type="journal article" date="2014" name="Science">
        <title>Plant genetics. Early allopolyploid evolution in the post-Neolithic Brassica napus oilseed genome.</title>
        <authorList>
            <person name="Chalhoub B."/>
            <person name="Denoeud F."/>
            <person name="Liu S."/>
            <person name="Parkin I.A."/>
            <person name="Tang H."/>
            <person name="Wang X."/>
            <person name="Chiquet J."/>
            <person name="Belcram H."/>
            <person name="Tong C."/>
            <person name="Samans B."/>
            <person name="Correa M."/>
            <person name="Da Silva C."/>
            <person name="Just J."/>
            <person name="Falentin C."/>
            <person name="Koh C.S."/>
            <person name="Le Clainche I."/>
            <person name="Bernard M."/>
            <person name="Bento P."/>
            <person name="Noel B."/>
            <person name="Labadie K."/>
            <person name="Alberti A."/>
            <person name="Charles M."/>
            <person name="Arnaud D."/>
            <person name="Guo H."/>
            <person name="Daviaud C."/>
            <person name="Alamery S."/>
            <person name="Jabbari K."/>
            <person name="Zhao M."/>
            <person name="Edger P.P."/>
            <person name="Chelaifa H."/>
            <person name="Tack D."/>
            <person name="Lassalle G."/>
            <person name="Mestiri I."/>
            <person name="Schnel N."/>
            <person name="Le Paslier M.C."/>
            <person name="Fan G."/>
            <person name="Renault V."/>
            <person name="Bayer P.E."/>
            <person name="Golicz A.A."/>
            <person name="Manoli S."/>
            <person name="Lee T.H."/>
            <person name="Thi V.H."/>
            <person name="Chalabi S."/>
            <person name="Hu Q."/>
            <person name="Fan C."/>
            <person name="Tollenaere R."/>
            <person name="Lu Y."/>
            <person name="Battail C."/>
            <person name="Shen J."/>
            <person name="Sidebottom C.H."/>
            <person name="Wang X."/>
            <person name="Canaguier A."/>
            <person name="Chauveau A."/>
            <person name="Berard A."/>
            <person name="Deniot G."/>
            <person name="Guan M."/>
            <person name="Liu Z."/>
            <person name="Sun F."/>
            <person name="Lim Y.P."/>
            <person name="Lyons E."/>
            <person name="Town C.D."/>
            <person name="Bancroft I."/>
            <person name="Wang X."/>
            <person name="Meng J."/>
            <person name="Ma J."/>
            <person name="Pires J.C."/>
            <person name="King G.J."/>
            <person name="Brunel D."/>
            <person name="Delourme R."/>
            <person name="Renard M."/>
            <person name="Aury J.M."/>
            <person name="Adams K.L."/>
            <person name="Batley J."/>
            <person name="Snowdon R.J."/>
            <person name="Tost J."/>
            <person name="Edwards D."/>
            <person name="Zhou Y."/>
            <person name="Hua W."/>
            <person name="Sharpe A.G."/>
            <person name="Paterson A.H."/>
            <person name="Guan C."/>
            <person name="Wincker P."/>
        </authorList>
    </citation>
    <scope>NUCLEOTIDE SEQUENCE [LARGE SCALE GENOMIC DNA]</scope>
    <source>
        <strain evidence="2">cv. Darmor-bzh</strain>
    </source>
</reference>
<dbReference type="AlphaFoldDB" id="A0A078ILY7"/>
<name>A0A078ILY7_BRANA</name>
<dbReference type="EMBL" id="LK032907">
    <property type="protein sequence ID" value="CDY50409.1"/>
    <property type="molecule type" value="Genomic_DNA"/>
</dbReference>
<evidence type="ECO:0000313" key="2">
    <source>
        <dbReference type="Proteomes" id="UP000028999"/>
    </source>
</evidence>
<organism evidence="1 2">
    <name type="scientific">Brassica napus</name>
    <name type="common">Rape</name>
    <dbReference type="NCBI Taxonomy" id="3708"/>
    <lineage>
        <taxon>Eukaryota</taxon>
        <taxon>Viridiplantae</taxon>
        <taxon>Streptophyta</taxon>
        <taxon>Embryophyta</taxon>
        <taxon>Tracheophyta</taxon>
        <taxon>Spermatophyta</taxon>
        <taxon>Magnoliopsida</taxon>
        <taxon>eudicotyledons</taxon>
        <taxon>Gunneridae</taxon>
        <taxon>Pentapetalae</taxon>
        <taxon>rosids</taxon>
        <taxon>malvids</taxon>
        <taxon>Brassicales</taxon>
        <taxon>Brassicaceae</taxon>
        <taxon>Brassiceae</taxon>
        <taxon>Brassica</taxon>
    </lineage>
</organism>
<evidence type="ECO:0000313" key="1">
    <source>
        <dbReference type="EMBL" id="CDY50409.1"/>
    </source>
</evidence>
<proteinExistence type="predicted"/>